<evidence type="ECO:0000313" key="3">
    <source>
        <dbReference type="Proteomes" id="UP000807716"/>
    </source>
</evidence>
<dbReference type="Gene3D" id="2.60.40.10">
    <property type="entry name" value="Immunoglobulins"/>
    <property type="match status" value="1"/>
</dbReference>
<name>A0A9P6PNG2_9FUNG</name>
<dbReference type="GO" id="GO:0046856">
    <property type="term" value="P:phosphatidylinositol dephosphorylation"/>
    <property type="evidence" value="ECO:0007669"/>
    <property type="project" value="InterPro"/>
</dbReference>
<dbReference type="InterPro" id="IPR036691">
    <property type="entry name" value="Endo/exonu/phosph_ase_sf"/>
</dbReference>
<dbReference type="Pfam" id="PF22669">
    <property type="entry name" value="Exo_endo_phos2"/>
    <property type="match status" value="1"/>
</dbReference>
<feature type="domain" description="Inositol polyphosphate-related phosphatase" evidence="1">
    <location>
        <begin position="238"/>
        <end position="556"/>
    </location>
</feature>
<dbReference type="Proteomes" id="UP000807716">
    <property type="component" value="Unassembled WGS sequence"/>
</dbReference>
<feature type="non-terminal residue" evidence="2">
    <location>
        <position position="1"/>
    </location>
</feature>
<dbReference type="EMBL" id="JAAAJB010000977">
    <property type="protein sequence ID" value="KAG0249594.1"/>
    <property type="molecule type" value="Genomic_DNA"/>
</dbReference>
<sequence length="611" mass="68860">MAVATEDQLKAVVRLLLRPTEVCSFAAEVQYTRSPEDKPVNRILAIVVNTQAGVEEASVFLLRRNGPTASVLETLLPVYFDFRISAAAAAPAKPGQDGDNKPAKDAKSAFVLKLVCESTETVVLTEDLMTLQGLLTELRRLHLIAQEDHLYAGGNSHRWVQYYAVLNLHEHTDIASSMSPDEFVELSANPLSTYYLQPEEGYNYAAVTGIAPLDLAAVKDQWIEDELARRESEFTEYQTVSTFVGTWNVNGKSAPESVDAWLHVKDQERQPDLYVLCFQELDLSAEAYIVLDGSKEEEWTRCISNSLGDGYEKVVSKQLVGLLIFMFASKEAVAAGHIREVATHSAGCGIMNVLANKGGVAIRIRYKDSHLCFIGSHLAADTSQLERRNQDYQELCRKLSFPVVKNVSRRGTKSATGNATLANIFDCDHTIWAGDLNYRVALTEEQVKFHLKTDDYDTLLKYDQLAAQKSLQKTFVEFEEGPIAFQPTYKYDVGTDTYDSSEKRRVPSYTDRILWRTRNPQPDSVEQRFYRSCMELKMSDHKPVSALFDFRIKSIQMDQQDKVQLAINKELDQYEKACIPESVLSTTEVVFDEVRYLEPQTRTITIENTGE</sequence>
<dbReference type="SMART" id="SM00128">
    <property type="entry name" value="IPPc"/>
    <property type="match status" value="1"/>
</dbReference>
<accession>A0A9P6PNG2</accession>
<dbReference type="InterPro" id="IPR013783">
    <property type="entry name" value="Ig-like_fold"/>
</dbReference>
<organism evidence="2 3">
    <name type="scientific">Actinomortierella ambigua</name>
    <dbReference type="NCBI Taxonomy" id="1343610"/>
    <lineage>
        <taxon>Eukaryota</taxon>
        <taxon>Fungi</taxon>
        <taxon>Fungi incertae sedis</taxon>
        <taxon>Mucoromycota</taxon>
        <taxon>Mortierellomycotina</taxon>
        <taxon>Mortierellomycetes</taxon>
        <taxon>Mortierellales</taxon>
        <taxon>Mortierellaceae</taxon>
        <taxon>Actinomortierella</taxon>
    </lineage>
</organism>
<dbReference type="OrthoDB" id="7862313at2759"/>
<proteinExistence type="predicted"/>
<dbReference type="SUPFAM" id="SSF56219">
    <property type="entry name" value="DNase I-like"/>
    <property type="match status" value="1"/>
</dbReference>
<dbReference type="Gene3D" id="3.60.10.10">
    <property type="entry name" value="Endonuclease/exonuclease/phosphatase"/>
    <property type="match status" value="1"/>
</dbReference>
<dbReference type="PANTHER" id="PTHR11200">
    <property type="entry name" value="INOSITOL 5-PHOSPHATASE"/>
    <property type="match status" value="1"/>
</dbReference>
<dbReference type="GO" id="GO:0004439">
    <property type="term" value="F:phosphatidylinositol-4,5-bisphosphate 5-phosphatase activity"/>
    <property type="evidence" value="ECO:0007669"/>
    <property type="project" value="TreeGrafter"/>
</dbReference>
<dbReference type="AlphaFoldDB" id="A0A9P6PNG2"/>
<reference evidence="2" key="1">
    <citation type="journal article" date="2020" name="Fungal Divers.">
        <title>Resolving the Mortierellaceae phylogeny through synthesis of multi-gene phylogenetics and phylogenomics.</title>
        <authorList>
            <person name="Vandepol N."/>
            <person name="Liber J."/>
            <person name="Desiro A."/>
            <person name="Na H."/>
            <person name="Kennedy M."/>
            <person name="Barry K."/>
            <person name="Grigoriev I.V."/>
            <person name="Miller A.N."/>
            <person name="O'Donnell K."/>
            <person name="Stajich J.E."/>
            <person name="Bonito G."/>
        </authorList>
    </citation>
    <scope>NUCLEOTIDE SEQUENCE</scope>
    <source>
        <strain evidence="2">BC1065</strain>
    </source>
</reference>
<gene>
    <name evidence="2" type="ORF">DFQ27_009915</name>
</gene>
<comment type="caution">
    <text evidence="2">The sequence shown here is derived from an EMBL/GenBank/DDBJ whole genome shotgun (WGS) entry which is preliminary data.</text>
</comment>
<evidence type="ECO:0000259" key="1">
    <source>
        <dbReference type="SMART" id="SM00128"/>
    </source>
</evidence>
<dbReference type="InterPro" id="IPR046985">
    <property type="entry name" value="IP5"/>
</dbReference>
<keyword evidence="3" id="KW-1185">Reference proteome</keyword>
<dbReference type="InterPro" id="IPR000300">
    <property type="entry name" value="IPPc"/>
</dbReference>
<protein>
    <recommendedName>
        <fullName evidence="1">Inositol polyphosphate-related phosphatase domain-containing protein</fullName>
    </recommendedName>
</protein>
<dbReference type="PANTHER" id="PTHR11200:SF300">
    <property type="entry name" value="TYPE II INOSITOL 1,4,5-TRISPHOSPHATE 5-PHOSPHATASE"/>
    <property type="match status" value="1"/>
</dbReference>
<evidence type="ECO:0000313" key="2">
    <source>
        <dbReference type="EMBL" id="KAG0249594.1"/>
    </source>
</evidence>